<protein>
    <submittedName>
        <fullName evidence="1">Uncharacterized protein</fullName>
    </submittedName>
</protein>
<gene>
    <name evidence="1" type="ORF">MBOE_26430</name>
</gene>
<dbReference type="Proteomes" id="UP000466683">
    <property type="component" value="Chromosome"/>
</dbReference>
<dbReference type="EMBL" id="AP022579">
    <property type="protein sequence ID" value="BBX90994.1"/>
    <property type="molecule type" value="Genomic_DNA"/>
</dbReference>
<accession>A0ABN5ZCS8</accession>
<reference evidence="1 2" key="1">
    <citation type="journal article" date="2019" name="Emerg. Microbes Infect.">
        <title>Comprehensive subspecies identification of 175 nontuberculous mycobacteria species based on 7547 genomic profiles.</title>
        <authorList>
            <person name="Matsumoto Y."/>
            <person name="Kinjo T."/>
            <person name="Motooka D."/>
            <person name="Nabeya D."/>
            <person name="Jung N."/>
            <person name="Uechi K."/>
            <person name="Horii T."/>
            <person name="Iida T."/>
            <person name="Fujita J."/>
            <person name="Nakamura S."/>
        </authorList>
    </citation>
    <scope>NUCLEOTIDE SEQUENCE [LARGE SCALE GENOMIC DNA]</scope>
    <source>
        <strain evidence="1 2">JCM 15653</strain>
    </source>
</reference>
<name>A0ABN5ZCS8_9MYCO</name>
<evidence type="ECO:0000313" key="1">
    <source>
        <dbReference type="EMBL" id="BBX90994.1"/>
    </source>
</evidence>
<organism evidence="1 2">
    <name type="scientific">Mycolicibacterium boenickei</name>
    <dbReference type="NCBI Taxonomy" id="146017"/>
    <lineage>
        <taxon>Bacteria</taxon>
        <taxon>Bacillati</taxon>
        <taxon>Actinomycetota</taxon>
        <taxon>Actinomycetes</taxon>
        <taxon>Mycobacteriales</taxon>
        <taxon>Mycobacteriaceae</taxon>
        <taxon>Mycolicibacterium</taxon>
    </lineage>
</organism>
<evidence type="ECO:0000313" key="2">
    <source>
        <dbReference type="Proteomes" id="UP000466683"/>
    </source>
</evidence>
<keyword evidence="2" id="KW-1185">Reference proteome</keyword>
<sequence length="97" mass="11036">MSVFHPVSAVRRETSTDITTRRHTHPPVLITEQQVLFSTAAAAGTHTHHNVITMMSHAVSSVAAHWHAATERRHSRYYPSRCSYLENSLMAREMDRL</sequence>
<proteinExistence type="predicted"/>